<sequence length="87" mass="10105">MYTVFIMRKNYVYSGVTISRGVFQTLFHCMGELIYMTIITGCCTPSLQTTPQPLTYMDWVFGTDIGYKKLKASKRAEAEYSREQKEH</sequence>
<evidence type="ECO:0000313" key="1">
    <source>
        <dbReference type="EMBL" id="KHN45291.1"/>
    </source>
</evidence>
<dbReference type="Proteomes" id="UP000053555">
    <property type="component" value="Unassembled WGS sequence"/>
</dbReference>
<organism evidence="1">
    <name type="scientific">Glycine soja</name>
    <name type="common">Wild soybean</name>
    <dbReference type="NCBI Taxonomy" id="3848"/>
    <lineage>
        <taxon>Eukaryota</taxon>
        <taxon>Viridiplantae</taxon>
        <taxon>Streptophyta</taxon>
        <taxon>Embryophyta</taxon>
        <taxon>Tracheophyta</taxon>
        <taxon>Spermatophyta</taxon>
        <taxon>Magnoliopsida</taxon>
        <taxon>eudicotyledons</taxon>
        <taxon>Gunneridae</taxon>
        <taxon>Pentapetalae</taxon>
        <taxon>rosids</taxon>
        <taxon>fabids</taxon>
        <taxon>Fabales</taxon>
        <taxon>Fabaceae</taxon>
        <taxon>Papilionoideae</taxon>
        <taxon>50 kb inversion clade</taxon>
        <taxon>NPAAA clade</taxon>
        <taxon>indigoferoid/millettioid clade</taxon>
        <taxon>Phaseoleae</taxon>
        <taxon>Glycine</taxon>
        <taxon>Glycine subgen. Soja</taxon>
    </lineage>
</organism>
<protein>
    <submittedName>
        <fullName evidence="1">Uncharacterized protein</fullName>
    </submittedName>
</protein>
<name>A0A0B2SEZ0_GLYSO</name>
<dbReference type="EMBL" id="KN642444">
    <property type="protein sequence ID" value="KHN45291.1"/>
    <property type="molecule type" value="Genomic_DNA"/>
</dbReference>
<gene>
    <name evidence="1" type="ORF">glysoja_042790</name>
</gene>
<reference evidence="1" key="1">
    <citation type="submission" date="2014-07" db="EMBL/GenBank/DDBJ databases">
        <title>Identification of a novel salt tolerance gene in wild soybean by whole-genome sequencing.</title>
        <authorList>
            <person name="Lam H.-M."/>
            <person name="Qi X."/>
            <person name="Li M.-W."/>
            <person name="Liu X."/>
            <person name="Xie M."/>
            <person name="Ni M."/>
            <person name="Xu X."/>
        </authorList>
    </citation>
    <scope>NUCLEOTIDE SEQUENCE [LARGE SCALE GENOMIC DNA]</scope>
    <source>
        <tissue evidence="1">Root</tissue>
    </source>
</reference>
<accession>A0A0B2SEZ0</accession>
<proteinExistence type="predicted"/>
<dbReference type="AlphaFoldDB" id="A0A0B2SEZ0"/>